<dbReference type="Gene3D" id="2.40.40.10">
    <property type="entry name" value="RlpA-like domain"/>
    <property type="match status" value="1"/>
</dbReference>
<proteinExistence type="inferred from homology"/>
<evidence type="ECO:0000256" key="4">
    <source>
        <dbReference type="ARBA" id="ARBA00022729"/>
    </source>
</evidence>
<dbReference type="Pfam" id="PF24300">
    <property type="entry name" value="KWL1"/>
    <property type="match status" value="1"/>
</dbReference>
<protein>
    <recommendedName>
        <fullName evidence="7">Ripening-related protein</fullName>
    </recommendedName>
</protein>
<organism evidence="5 6">
    <name type="scientific">Liquidambar formosana</name>
    <name type="common">Formosan gum</name>
    <dbReference type="NCBI Taxonomy" id="63359"/>
    <lineage>
        <taxon>Eukaryota</taxon>
        <taxon>Viridiplantae</taxon>
        <taxon>Streptophyta</taxon>
        <taxon>Embryophyta</taxon>
        <taxon>Tracheophyta</taxon>
        <taxon>Spermatophyta</taxon>
        <taxon>Magnoliopsida</taxon>
        <taxon>eudicotyledons</taxon>
        <taxon>Gunneridae</taxon>
        <taxon>Pentapetalae</taxon>
        <taxon>Saxifragales</taxon>
        <taxon>Altingiaceae</taxon>
        <taxon>Liquidambar</taxon>
    </lineage>
</organism>
<evidence type="ECO:0000256" key="2">
    <source>
        <dbReference type="ARBA" id="ARBA00005592"/>
    </source>
</evidence>
<dbReference type="InterPro" id="IPR039271">
    <property type="entry name" value="Kiwellin-like"/>
</dbReference>
<dbReference type="Proteomes" id="UP001415857">
    <property type="component" value="Unassembled WGS sequence"/>
</dbReference>
<dbReference type="GO" id="GO:0005576">
    <property type="term" value="C:extracellular region"/>
    <property type="evidence" value="ECO:0007669"/>
    <property type="project" value="UniProtKB-SubCell"/>
</dbReference>
<comment type="caution">
    <text evidence="5">The sequence shown here is derived from an EMBL/GenBank/DDBJ whole genome shotgun (WGS) entry which is preliminary data.</text>
</comment>
<keyword evidence="4" id="KW-0732">Signal</keyword>
<reference evidence="5 6" key="1">
    <citation type="journal article" date="2024" name="Plant J.">
        <title>Genome sequences and population genomics reveal climatic adaptation and genomic divergence between two closely related sweetgum species.</title>
        <authorList>
            <person name="Xu W.Q."/>
            <person name="Ren C.Q."/>
            <person name="Zhang X.Y."/>
            <person name="Comes H.P."/>
            <person name="Liu X.H."/>
            <person name="Li Y.G."/>
            <person name="Kettle C.J."/>
            <person name="Jalonen R."/>
            <person name="Gaisberger H."/>
            <person name="Ma Y.Z."/>
            <person name="Qiu Y.X."/>
        </authorList>
    </citation>
    <scope>NUCLEOTIDE SEQUENCE [LARGE SCALE GENOMIC DNA]</scope>
    <source>
        <strain evidence="5">Hangzhou</strain>
    </source>
</reference>
<dbReference type="AlphaFoldDB" id="A0AAP0WMH1"/>
<dbReference type="SUPFAM" id="SSF50685">
    <property type="entry name" value="Barwin-like endoglucanases"/>
    <property type="match status" value="1"/>
</dbReference>
<dbReference type="PANTHER" id="PTHR33191:SF58">
    <property type="entry name" value="RIPENING-RELATED PROTEIN 1"/>
    <property type="match status" value="1"/>
</dbReference>
<keyword evidence="6" id="KW-1185">Reference proteome</keyword>
<dbReference type="PANTHER" id="PTHR33191">
    <property type="entry name" value="RIPENING-RELATED PROTEIN 2-RELATED"/>
    <property type="match status" value="1"/>
</dbReference>
<sequence length="96" mass="10670">MVQTESIPNNEGVLHRYHSDNTPVVALSTGWFNKKGRCLNNITISANGRSVMAMVVDECDSTMGYDKEHNYQPSCDNNIVDASRAMWEALGVPHDN</sequence>
<dbReference type="CDD" id="cd22270">
    <property type="entry name" value="DPBB_kiwellin-like"/>
    <property type="match status" value="1"/>
</dbReference>
<evidence type="ECO:0008006" key="7">
    <source>
        <dbReference type="Google" id="ProtNLM"/>
    </source>
</evidence>
<evidence type="ECO:0000256" key="1">
    <source>
        <dbReference type="ARBA" id="ARBA00004613"/>
    </source>
</evidence>
<gene>
    <name evidence="5" type="ORF">L1049_018705</name>
</gene>
<comment type="similarity">
    <text evidence="2">Belongs to the kiwellin family.</text>
</comment>
<evidence type="ECO:0000313" key="6">
    <source>
        <dbReference type="Proteomes" id="UP001415857"/>
    </source>
</evidence>
<dbReference type="InterPro" id="IPR036908">
    <property type="entry name" value="RlpA-like_sf"/>
</dbReference>
<comment type="subcellular location">
    <subcellularLocation>
        <location evidence="1">Secreted</location>
    </subcellularLocation>
</comment>
<evidence type="ECO:0000313" key="5">
    <source>
        <dbReference type="EMBL" id="KAK9273893.1"/>
    </source>
</evidence>
<keyword evidence="3" id="KW-0964">Secreted</keyword>
<dbReference type="EMBL" id="JBBPBK010000012">
    <property type="protein sequence ID" value="KAK9273893.1"/>
    <property type="molecule type" value="Genomic_DNA"/>
</dbReference>
<name>A0AAP0WMH1_LIQFO</name>
<accession>A0AAP0WMH1</accession>
<evidence type="ECO:0000256" key="3">
    <source>
        <dbReference type="ARBA" id="ARBA00022525"/>
    </source>
</evidence>